<organism evidence="2 3">
    <name type="scientific">Candidatus [Bacteroides] periocalifornicus</name>
    <dbReference type="NCBI Taxonomy" id="1702214"/>
    <lineage>
        <taxon>Bacteria</taxon>
        <taxon>Pseudomonadati</taxon>
        <taxon>Bacteroidota</taxon>
    </lineage>
</organism>
<gene>
    <name evidence="2" type="ORF">AL399_04580</name>
</gene>
<evidence type="ECO:0000313" key="3">
    <source>
        <dbReference type="Proteomes" id="UP000054172"/>
    </source>
</evidence>
<evidence type="ECO:0008006" key="4">
    <source>
        <dbReference type="Google" id="ProtNLM"/>
    </source>
</evidence>
<accession>A0A0Q4B6W4</accession>
<name>A0A0Q4B6W4_9BACT</name>
<proteinExistence type="predicted"/>
<dbReference type="PATRIC" id="fig|1702214.3.peg.1827"/>
<comment type="caution">
    <text evidence="2">The sequence shown here is derived from an EMBL/GenBank/DDBJ whole genome shotgun (WGS) entry which is preliminary data.</text>
</comment>
<dbReference type="SUPFAM" id="SSF51126">
    <property type="entry name" value="Pectin lyase-like"/>
    <property type="match status" value="1"/>
</dbReference>
<evidence type="ECO:0000256" key="1">
    <source>
        <dbReference type="SAM" id="SignalP"/>
    </source>
</evidence>
<dbReference type="InterPro" id="IPR026444">
    <property type="entry name" value="Secre_tail"/>
</dbReference>
<feature type="chain" id="PRO_5006212524" description="Secretion system C-terminal sorting domain-containing protein" evidence="1">
    <location>
        <begin position="21"/>
        <end position="1005"/>
    </location>
</feature>
<keyword evidence="1" id="KW-0732">Signal</keyword>
<keyword evidence="3" id="KW-1185">Reference proteome</keyword>
<dbReference type="Gene3D" id="2.160.20.110">
    <property type="match status" value="2"/>
</dbReference>
<dbReference type="NCBIfam" id="TIGR04183">
    <property type="entry name" value="Por_Secre_tail"/>
    <property type="match status" value="1"/>
</dbReference>
<reference evidence="2" key="1">
    <citation type="submission" date="2015-08" db="EMBL/GenBank/DDBJ databases">
        <title>Candidatus Bacteriodes Periocalifornicus.</title>
        <authorList>
            <person name="McLean J.S."/>
            <person name="Kelley S."/>
        </authorList>
    </citation>
    <scope>NUCLEOTIDE SEQUENCE [LARGE SCALE GENOMIC DNA]</scope>
    <source>
        <strain evidence="2">12B</strain>
    </source>
</reference>
<dbReference type="EMBL" id="LIIK01000017">
    <property type="protein sequence ID" value="KQM08936.1"/>
    <property type="molecule type" value="Genomic_DNA"/>
</dbReference>
<evidence type="ECO:0000313" key="2">
    <source>
        <dbReference type="EMBL" id="KQM08936.1"/>
    </source>
</evidence>
<dbReference type="STRING" id="1702214.AL399_04580"/>
<dbReference type="InterPro" id="IPR011050">
    <property type="entry name" value="Pectin_lyase_fold/virulence"/>
</dbReference>
<protein>
    <recommendedName>
        <fullName evidence="4">Secretion system C-terminal sorting domain-containing protein</fullName>
    </recommendedName>
</protein>
<sequence>MKNAQTFLVLCLACCWGALAWGQGLSPADKFAAHAGSLDDPYLVENEADWNYLSQKSADNMWYKGKYIHLKADLNGQQLKVFEGLQGVFDGEGHTISNFHLDLKTDGVRDYKAGLFRILGSDATLRNLVVRGAKIVSTGARIEKSGVSIGLVVGSHAGVLDRVTLLESSIDILGSVDGAEYNETNVGALVGWGVDGSQIRNCQAKNCTIRCGNSYLCVGGIAGSSSATMYNNQWSGTITIGKSAAKTVAKVGGLCGYSGAPIEGCGAEGSIKAEYDPAGGIYGGLIGRTQRGVIRSFARVSLDLPKVECAGGLVGTSSTHTDAPSTYVDCYVLGGVKATEGYLGGFVGKLELVGEEAIFTRCYANTEVAQVTAPAGGSRPFARIFRPVAPDNYEFKEIESADYASSSQEKYFASCYANPSLGATQNGVLLSDALSQQGTYQGFDFGSTWFWDEPLKTPRLQWERGEPEPPQGKGTKDEPYLIETLAHLRWLSQNEDLWGKGLYFKQTASIDATETREWNIGVDGSYAYPFGFSPIGSAVYPFRGVYDGGGHMIKGLYIRRESANRVGLFGYAKLDKAEYGIAGIHLVDATVVGNSHTGALIGHVDGGVGLVSNCSAQVALVRGYMVVGGLVGSLGARGSRLSVNAATDTSRVKAFDTVGGLFGTCGAGSYDRAIELCYSSIDVENNSTVSGGFAAISTAPTTIRNCYSTGAVFVSFYEFSTPEAAAGGFMSNGKKCRFESCYAAGPTVNIYNAENPKLLLKQGFVQAGGGATFKHCYFQTDHPKYGNDPVTNAPNTTPGQCEGKSRAELTSGKPLNGFATDVWTFVANEYPLLQSLSAGRILYGAVDGGSIAVTRNGKTVENKAGVLVGREINMVLTPAEGYEVAWLKVNGLQLSASDGQYSWKVVGGDNVITHAFRLKSPDAVEVRLSRVLVAPMPCTTELRVLNAGEVASYTLYSVGGQPVLEGRNARESEISLSVGTLAEGIYLLQLRSADGAARTLRVVKQ</sequence>
<dbReference type="Proteomes" id="UP000054172">
    <property type="component" value="Unassembled WGS sequence"/>
</dbReference>
<feature type="signal peptide" evidence="1">
    <location>
        <begin position="1"/>
        <end position="20"/>
    </location>
</feature>
<dbReference type="AlphaFoldDB" id="A0A0Q4B6W4"/>